<dbReference type="Gene3D" id="2.120.10.60">
    <property type="entry name" value="Tricorn protease N-terminal domain"/>
    <property type="match status" value="1"/>
</dbReference>
<dbReference type="PANTHER" id="PTHR43135">
    <property type="entry name" value="ALPHA-D-RIBOSE 1-METHYLPHOSPHONATE 5-TRIPHOSPHATE DIPHOSPHATASE"/>
    <property type="match status" value="1"/>
</dbReference>
<dbReference type="InterPro" id="IPR011659">
    <property type="entry name" value="WD40"/>
</dbReference>
<dbReference type="RefSeq" id="WP_149037587.1">
    <property type="nucleotide sequence ID" value="NZ_CP012700.1"/>
</dbReference>
<dbReference type="SUPFAM" id="SSF51338">
    <property type="entry name" value="Composite domain of metallo-dependent hydrolases"/>
    <property type="match status" value="1"/>
</dbReference>
<name>A0A0N9U976_SPHMC</name>
<dbReference type="OrthoDB" id="9758793at2"/>
<protein>
    <submittedName>
        <fullName evidence="4">Amidohydrolase</fullName>
    </submittedName>
</protein>
<keyword evidence="4" id="KW-0378">Hydrolase</keyword>
<evidence type="ECO:0000256" key="1">
    <source>
        <dbReference type="SAM" id="MobiDB-lite"/>
    </source>
</evidence>
<evidence type="ECO:0000313" key="5">
    <source>
        <dbReference type="Proteomes" id="UP000058074"/>
    </source>
</evidence>
<evidence type="ECO:0000259" key="3">
    <source>
        <dbReference type="Pfam" id="PF01979"/>
    </source>
</evidence>
<dbReference type="Proteomes" id="UP000058074">
    <property type="component" value="Chromosome"/>
</dbReference>
<dbReference type="InterPro" id="IPR051781">
    <property type="entry name" value="Metallo-dep_Hydrolase"/>
</dbReference>
<feature type="chain" id="PRO_5006038868" evidence="2">
    <location>
        <begin position="25"/>
        <end position="1075"/>
    </location>
</feature>
<keyword evidence="2" id="KW-0732">Signal</keyword>
<organism evidence="4 5">
    <name type="scientific">Sphingopyxis macrogoltabida</name>
    <name type="common">Sphingomonas macrogoltabidus</name>
    <dbReference type="NCBI Taxonomy" id="33050"/>
    <lineage>
        <taxon>Bacteria</taxon>
        <taxon>Pseudomonadati</taxon>
        <taxon>Pseudomonadota</taxon>
        <taxon>Alphaproteobacteria</taxon>
        <taxon>Sphingomonadales</taxon>
        <taxon>Sphingomonadaceae</taxon>
        <taxon>Sphingopyxis</taxon>
    </lineage>
</organism>
<dbReference type="EMBL" id="CP012700">
    <property type="protein sequence ID" value="ALH79591.1"/>
    <property type="molecule type" value="Genomic_DNA"/>
</dbReference>
<dbReference type="AlphaFoldDB" id="A0A0N9U976"/>
<dbReference type="SUPFAM" id="SSF51556">
    <property type="entry name" value="Metallo-dependent hydrolases"/>
    <property type="match status" value="1"/>
</dbReference>
<sequence>MRNMVRTMCGLTAAFALAVPALHADEGGGLPMQPARTLDYEVSSGTFMSLAVSPDGKTILFDMLGEIYAMPAKGGRAVPVTTGMAFEVQPTFSPDGKWIAYVSDRSGGDNVWIARTDGSGARRISTGDEGEVRTSPEWSADGKSVYVSRYRIRIDRYELWRHPVDGSPGELVAPARPAEDAPRSAWQSTLGASASRDGKYLYYARQTGDLSFDGPVSWTVVRRDIATGAETTVIESSGGREAGGETFFRPAISPDGKLLAYATRQMARTNLRVRELATGIDRDLGPAPLDLMNGAAWLDLIPRYAFTPDSKAVLIAYDGKIERRPVDGSAASRIPFTARLQLAVGPTTRIAFREETGAVRAKLPQGTAPSPDGARVVFAALGSLYVQPLDGGKALRLPISGDPASLPAWSPDGKRLTYVTWSETAGGAIWTIAADGSGEAAKISDIPAFYTHPAFTPDGRSILAVRSPAAARQHTSFEFGTIRPAELVALPARGGTARVVASGQLGGRPHFVDGQDGTAFLLGDTGLVAIDLASGARRSVASVKGQGYYFTDQLAAADDIRISPDAKWLAAQTSEQLYVMPVPPSEGGTIDLTASGNPARKVTTMGADFFDWRRDSSLLWSVGNYVEILPGPGAAAAPKDRIELVAELPRARPTGRLLLRGARALTMADGDRVIDDADILIEGDRIAAIGPRGSFEIPAATPTRELGGQTVGPGFIDDHDHIGGVRRNVIGYDEWGLRARLAFGVTTSFDPSTLGIDQIAYQDLIDTGLVVGPRLRSTGPALFSKERFTSLDQVRDVLRRYRDAWGLRNIKQYRGESRTVRQWIAIAARELGLLPTTEGSLNPKLMLTQAIDGYAGNEHALPISPFQEDVLTLYRLMRTSYVATLLIDTNGPSARHYFVAKYDPALDAKVKRFWSPPAIAHKLAHREWSSLDASRLPALAADAARLAENGALVGIGSHGDDPGIGYHYELEAHALGGMKPMAVLHAATAGAAETIGRLGDMGTLEPGKYADLVVFERDPLADIRNTRSVKLVMRGGQLFDADTLDELWPEARKSPPSWFAGEQRPSHWLPVAEGK</sequence>
<dbReference type="InterPro" id="IPR006680">
    <property type="entry name" value="Amidohydro-rel"/>
</dbReference>
<feature type="signal peptide" evidence="2">
    <location>
        <begin position="1"/>
        <end position="24"/>
    </location>
</feature>
<dbReference type="Pfam" id="PF01979">
    <property type="entry name" value="Amidohydro_1"/>
    <property type="match status" value="1"/>
</dbReference>
<proteinExistence type="predicted"/>
<dbReference type="Pfam" id="PF07676">
    <property type="entry name" value="PD40"/>
    <property type="match status" value="3"/>
</dbReference>
<feature type="domain" description="Amidohydrolase-related" evidence="3">
    <location>
        <begin position="941"/>
        <end position="1038"/>
    </location>
</feature>
<dbReference type="InterPro" id="IPR032466">
    <property type="entry name" value="Metal_Hydrolase"/>
</dbReference>
<dbReference type="PATRIC" id="fig|33050.5.peg.867"/>
<dbReference type="SUPFAM" id="SSF69304">
    <property type="entry name" value="Tricorn protease N-terminal domain"/>
    <property type="match status" value="1"/>
</dbReference>
<dbReference type="Gene3D" id="2.120.10.30">
    <property type="entry name" value="TolB, C-terminal domain"/>
    <property type="match status" value="2"/>
</dbReference>
<accession>A0A0N9U976</accession>
<evidence type="ECO:0000256" key="2">
    <source>
        <dbReference type="SAM" id="SignalP"/>
    </source>
</evidence>
<gene>
    <name evidence="4" type="ORF">AN936_04175</name>
</gene>
<dbReference type="GO" id="GO:0016810">
    <property type="term" value="F:hydrolase activity, acting on carbon-nitrogen (but not peptide) bonds"/>
    <property type="evidence" value="ECO:0007669"/>
    <property type="project" value="InterPro"/>
</dbReference>
<dbReference type="SUPFAM" id="SSF82171">
    <property type="entry name" value="DPP6 N-terminal domain-like"/>
    <property type="match status" value="1"/>
</dbReference>
<dbReference type="InterPro" id="IPR011042">
    <property type="entry name" value="6-blade_b-propeller_TolB-like"/>
</dbReference>
<dbReference type="Gene3D" id="2.30.40.10">
    <property type="entry name" value="Urease, subunit C, domain 1"/>
    <property type="match status" value="2"/>
</dbReference>
<dbReference type="InterPro" id="IPR011059">
    <property type="entry name" value="Metal-dep_hydrolase_composite"/>
</dbReference>
<dbReference type="PANTHER" id="PTHR43135:SF3">
    <property type="entry name" value="ALPHA-D-RIBOSE 1-METHYLPHOSPHONATE 5-TRIPHOSPHATE DIPHOSPHATASE"/>
    <property type="match status" value="1"/>
</dbReference>
<feature type="region of interest" description="Disordered" evidence="1">
    <location>
        <begin position="1055"/>
        <end position="1075"/>
    </location>
</feature>
<evidence type="ECO:0000313" key="4">
    <source>
        <dbReference type="EMBL" id="ALH79591.1"/>
    </source>
</evidence>
<reference evidence="4 5" key="1">
    <citation type="journal article" date="2015" name="Genome Announc.">
        <title>Complete Genome Sequence of Polypropylene Glycol- and Polyethylene Glycol-Degrading Sphingopyxis macrogoltabida Strain EY-1.</title>
        <authorList>
            <person name="Ohtsubo Y."/>
            <person name="Nagata Y."/>
            <person name="Numata M."/>
            <person name="Tsuchikane K."/>
            <person name="Hosoyama A."/>
            <person name="Yamazoe A."/>
            <person name="Tsuda M."/>
            <person name="Fujita N."/>
            <person name="Kawai F."/>
        </authorList>
    </citation>
    <scope>NUCLEOTIDE SEQUENCE [LARGE SCALE GENOMIC DNA]</scope>
    <source>
        <strain evidence="4 5">EY-1</strain>
    </source>
</reference>
<dbReference type="KEGG" id="smag:AN936_04175"/>